<gene>
    <name evidence="1" type="ORF">WM2015_705</name>
</gene>
<dbReference type="KEGG" id="wma:WM2015_705"/>
<dbReference type="PROSITE" id="PS51257">
    <property type="entry name" value="PROKAR_LIPOPROTEIN"/>
    <property type="match status" value="1"/>
</dbReference>
<accession>A0A0K0XTY6</accession>
<name>A0A0K0XTY6_9GAMM</name>
<proteinExistence type="predicted"/>
<keyword evidence="2" id="KW-1185">Reference proteome</keyword>
<reference evidence="1 2" key="1">
    <citation type="submission" date="2015-07" db="EMBL/GenBank/DDBJ databases">
        <authorList>
            <person name="Noorani M."/>
        </authorList>
    </citation>
    <scope>NUCLEOTIDE SEQUENCE [LARGE SCALE GENOMIC DNA]</scope>
    <source>
        <strain evidence="1 2">KCTC 42284</strain>
    </source>
</reference>
<dbReference type="AlphaFoldDB" id="A0A0K0XTY6"/>
<dbReference type="EMBL" id="CP012154">
    <property type="protein sequence ID" value="AKS41086.1"/>
    <property type="molecule type" value="Genomic_DNA"/>
</dbReference>
<protein>
    <submittedName>
        <fullName evidence="1">Uncharacterized protein</fullName>
    </submittedName>
</protein>
<evidence type="ECO:0000313" key="1">
    <source>
        <dbReference type="EMBL" id="AKS41086.1"/>
    </source>
</evidence>
<organism evidence="1 2">
    <name type="scientific">Wenzhouxiangella marina</name>
    <dbReference type="NCBI Taxonomy" id="1579979"/>
    <lineage>
        <taxon>Bacteria</taxon>
        <taxon>Pseudomonadati</taxon>
        <taxon>Pseudomonadota</taxon>
        <taxon>Gammaproteobacteria</taxon>
        <taxon>Chromatiales</taxon>
        <taxon>Wenzhouxiangellaceae</taxon>
        <taxon>Wenzhouxiangella</taxon>
    </lineage>
</organism>
<dbReference type="Proteomes" id="UP000066624">
    <property type="component" value="Chromosome"/>
</dbReference>
<sequence length="216" mass="24034">MRSFEKARHLLALILLMTLVGCGGTIPVIKGEGALESVSSIGAGFVAGSIGKVHAGEERSPFQSQYIWIQSQESGEAFRIAFVQNDVWKTPVDFETETIQGSVFWMPLPPGDYEIFRVNYEFTGGPVIQRFYNEEPFSIPFTISEGRTSYLGQFMGNVTWGRSLLGTKTAAGGYFELENMQERDFELLSAKYSDFNAESADVALPIIPPELEAFFR</sequence>
<evidence type="ECO:0000313" key="2">
    <source>
        <dbReference type="Proteomes" id="UP000066624"/>
    </source>
</evidence>